<accession>A0ACC2VH24</accession>
<dbReference type="EMBL" id="JASBWR010000082">
    <property type="protein sequence ID" value="KAJ9097862.1"/>
    <property type="molecule type" value="Genomic_DNA"/>
</dbReference>
<protein>
    <submittedName>
        <fullName evidence="1">Uncharacterized protein</fullName>
    </submittedName>
</protein>
<proteinExistence type="predicted"/>
<evidence type="ECO:0000313" key="2">
    <source>
        <dbReference type="Proteomes" id="UP001241377"/>
    </source>
</evidence>
<keyword evidence="2" id="KW-1185">Reference proteome</keyword>
<comment type="caution">
    <text evidence="1">The sequence shown here is derived from an EMBL/GenBank/DDBJ whole genome shotgun (WGS) entry which is preliminary data.</text>
</comment>
<dbReference type="Proteomes" id="UP001241377">
    <property type="component" value="Unassembled WGS sequence"/>
</dbReference>
<gene>
    <name evidence="1" type="ORF">QFC19_006655</name>
</gene>
<evidence type="ECO:0000313" key="1">
    <source>
        <dbReference type="EMBL" id="KAJ9097862.1"/>
    </source>
</evidence>
<organism evidence="1 2">
    <name type="scientific">Naganishia cerealis</name>
    <dbReference type="NCBI Taxonomy" id="610337"/>
    <lineage>
        <taxon>Eukaryota</taxon>
        <taxon>Fungi</taxon>
        <taxon>Dikarya</taxon>
        <taxon>Basidiomycota</taxon>
        <taxon>Agaricomycotina</taxon>
        <taxon>Tremellomycetes</taxon>
        <taxon>Filobasidiales</taxon>
        <taxon>Filobasidiaceae</taxon>
        <taxon>Naganishia</taxon>
    </lineage>
</organism>
<sequence>MSSQSPAYADDKTTLDVKDQVQFVEDVSESGKEAGVEDKASRGMLGNVSGIDATMYEEALEKYGAEGSIDPEKEKKLVSYAAIFNLKTDLKLKGTEYSWLSRLQAVSKNFTTLAVLRVISGAFEAIADPAFMFFTTQYYTRAEQPSRISSWYAFNGVGVGLGGLIGFAIGHIKGSLQSWRYEFLIVGAVCAAWGLSLSFTIANSPTTNRWFTHDERLMIIARLRRNQTGVEGRKIRWNQIREAFLDYKTWIFFTLGMIGNIPNGGISNFSTLVIKGLGFSTLETALMALPQGALVVCFIAAGALLNDRLPKNSRTIVCMLFMLPTIAGGLGFLLAPPKAYIARLICLYVPNSSDPNTRSDVTLASSYLTGSYQASFVLGLSLITSNTGGQSKKMIVSGMIWFGMSLVTKLLVDCATD</sequence>
<name>A0ACC2VH24_9TREE</name>
<reference evidence="1" key="1">
    <citation type="submission" date="2023-04" db="EMBL/GenBank/DDBJ databases">
        <title>Draft Genome sequencing of Naganishia species isolated from polar environments using Oxford Nanopore Technology.</title>
        <authorList>
            <person name="Leo P."/>
            <person name="Venkateswaran K."/>
        </authorList>
    </citation>
    <scope>NUCLEOTIDE SEQUENCE</scope>
    <source>
        <strain evidence="1">MNA-CCFEE 5261</strain>
    </source>
</reference>